<evidence type="ECO:0000256" key="1">
    <source>
        <dbReference type="ARBA" id="ARBA00004123"/>
    </source>
</evidence>
<evidence type="ECO:0000256" key="4">
    <source>
        <dbReference type="ARBA" id="ARBA00022723"/>
    </source>
</evidence>
<keyword evidence="6 10" id="KW-0067">ATP-binding</keyword>
<evidence type="ECO:0000313" key="13">
    <source>
        <dbReference type="EMBL" id="GMM51599.1"/>
    </source>
</evidence>
<feature type="compositionally biased region" description="Acidic residues" evidence="11">
    <location>
        <begin position="189"/>
        <end position="222"/>
    </location>
</feature>
<dbReference type="InterPro" id="IPR027417">
    <property type="entry name" value="P-loop_NTPase"/>
</dbReference>
<evidence type="ECO:0000256" key="6">
    <source>
        <dbReference type="ARBA" id="ARBA00022840"/>
    </source>
</evidence>
<dbReference type="Pfam" id="PF00004">
    <property type="entry name" value="AAA"/>
    <property type="match status" value="1"/>
</dbReference>
<keyword evidence="3 10" id="KW-0235">DNA replication</keyword>
<dbReference type="Gene3D" id="3.40.50.300">
    <property type="entry name" value="P-loop containing nucleotide triphosphate hydrolases"/>
    <property type="match status" value="1"/>
</dbReference>
<dbReference type="InterPro" id="IPR048867">
    <property type="entry name" value="WHD_ORC1"/>
</dbReference>
<accession>A0AAV5RJ69</accession>
<gene>
    <name evidence="13" type="ORF">DASB73_025620</name>
</gene>
<dbReference type="GO" id="GO:0033314">
    <property type="term" value="P:mitotic DNA replication checkpoint signaling"/>
    <property type="evidence" value="ECO:0007669"/>
    <property type="project" value="TreeGrafter"/>
</dbReference>
<evidence type="ECO:0000256" key="10">
    <source>
        <dbReference type="RuleBase" id="RU365058"/>
    </source>
</evidence>
<dbReference type="GO" id="GO:0046872">
    <property type="term" value="F:metal ion binding"/>
    <property type="evidence" value="ECO:0007669"/>
    <property type="project" value="UniProtKB-KW"/>
</dbReference>
<sequence>MWEFKGDPVTQASCGDKVYSVNDFVDAGTYAVLIAGFRVGRVNSMHQARVLLIEKSNGKLQYTHRMKWIKLNDLGTKIENCKINEAVNAAGDVLVIRNPIRDIPEFAEYLKTVFSSRRKQSADGNDIIEKVGSYYVESGPRSKYEDFSADSKLTKKPRTLRQITQIRKISSKSDLVFVDVEELKSRDSEESDVSQESQESEESEESEESLELEESEESEESEVSVVSEVSEVSERSQKSEEPVELVELERSEEPEEPEELEEDKKIPIPQPVEPIKPVEQDTAQEESGLEPLPETTVESVLASTKSELEPELEPEQDLELRSEEPVFVAPEEIEVKQDMESTPSIIAPVQPIMYTNSLSDSDVDDDPLPARLKKRAAKIERVSNLTLESTMDSVNDIDSELDLVAEKLINTSLASPKRKASPKKKRASPNKKSSPRKRVAKRLEPGVPQTLFDADMTNADEDIDATITPRNTGIQKFLPNMPNSSNLSGVNDSNSRLNKLLAELHPASEPEMHPCREDQFDQLFYALETAIQAETGTCIYVSGTPGTGKTSTIKEVLSQLDLRVRDGELRPFKYVEINGMKLVHPNAAYEYLWQALDRGSISQTSAMTALEKAFSADESRERRGTVVVLLDEMDQLITKGQQLMYNFFNWPSLQHSRLIVIAVANTMDLPERVLSNKISSRVGLTRIQFPGYTHDQLKEIIRQRLEFAGIGSQSQVSGDNDQDKANNPVITDEAIDYATRKVASVGGDARRVLEFVKNAIYIAQQEQQEQKENLEKTDSAGSDSLSSTNLKVRIVHIKDAIMQTQRSPLTQFLETISLATKVFLCALLSRTRRMNTLEVPAHDVLRQASQFVRSAAESDKYLDSLYKTSRISSPARLGMFQHAIVELIDAGIIMSQAIKGEATVNLRLMTPANILKDALQNDRTVKGMI</sequence>
<evidence type="ECO:0000256" key="2">
    <source>
        <dbReference type="ARBA" id="ARBA00008398"/>
    </source>
</evidence>
<feature type="compositionally biased region" description="Basic residues" evidence="11">
    <location>
        <begin position="416"/>
        <end position="440"/>
    </location>
</feature>
<feature type="compositionally biased region" description="Basic and acidic residues" evidence="11">
    <location>
        <begin position="232"/>
        <end position="251"/>
    </location>
</feature>
<evidence type="ECO:0000259" key="12">
    <source>
        <dbReference type="SMART" id="SM00382"/>
    </source>
</evidence>
<dbReference type="Pfam" id="PF22606">
    <property type="entry name" value="Cdc6-ORC-like_ATPase_lid"/>
    <property type="match status" value="1"/>
</dbReference>
<keyword evidence="4" id="KW-0479">Metal-binding</keyword>
<feature type="region of interest" description="Disordered" evidence="11">
    <location>
        <begin position="413"/>
        <end position="448"/>
    </location>
</feature>
<keyword evidence="14" id="KW-1185">Reference proteome</keyword>
<feature type="compositionally biased region" description="Polar residues" evidence="11">
    <location>
        <begin position="296"/>
        <end position="305"/>
    </location>
</feature>
<keyword evidence="7" id="KW-0460">Magnesium</keyword>
<evidence type="ECO:0000256" key="9">
    <source>
        <dbReference type="ARBA" id="ARBA00023242"/>
    </source>
</evidence>
<name>A0AAV5RJ69_STABA</name>
<evidence type="ECO:0000256" key="3">
    <source>
        <dbReference type="ARBA" id="ARBA00022705"/>
    </source>
</evidence>
<keyword evidence="8 10" id="KW-0238">DNA-binding</keyword>
<dbReference type="GO" id="GO:0006270">
    <property type="term" value="P:DNA replication initiation"/>
    <property type="evidence" value="ECO:0007669"/>
    <property type="project" value="TreeGrafter"/>
</dbReference>
<evidence type="ECO:0000313" key="14">
    <source>
        <dbReference type="Proteomes" id="UP001362899"/>
    </source>
</evidence>
<dbReference type="GO" id="GO:0003688">
    <property type="term" value="F:DNA replication origin binding"/>
    <property type="evidence" value="ECO:0007669"/>
    <property type="project" value="TreeGrafter"/>
</dbReference>
<dbReference type="PANTHER" id="PTHR10763">
    <property type="entry name" value="CELL DIVISION CONTROL PROTEIN 6-RELATED"/>
    <property type="match status" value="1"/>
</dbReference>
<evidence type="ECO:0000256" key="11">
    <source>
        <dbReference type="SAM" id="MobiDB-lite"/>
    </source>
</evidence>
<dbReference type="SMART" id="SM00382">
    <property type="entry name" value="AAA"/>
    <property type="match status" value="1"/>
</dbReference>
<dbReference type="GO" id="GO:0005524">
    <property type="term" value="F:ATP binding"/>
    <property type="evidence" value="ECO:0007669"/>
    <property type="project" value="UniProtKB-KW"/>
</dbReference>
<keyword evidence="5 10" id="KW-0547">Nucleotide-binding</keyword>
<comment type="function">
    <text evidence="10">Component of the origin recognition complex (ORC) that binds origins of replication. DNA-binding is ATP-dependent, however specific DNA sequences that define origins of replication have not been identified so far. ORC is required to assemble the pre-replication complex necessary to initiate DNA replication.</text>
</comment>
<feature type="compositionally biased region" description="Acidic residues" evidence="11">
    <location>
        <begin position="252"/>
        <end position="261"/>
    </location>
</feature>
<evidence type="ECO:0000256" key="8">
    <source>
        <dbReference type="ARBA" id="ARBA00023125"/>
    </source>
</evidence>
<protein>
    <recommendedName>
        <fullName evidence="10">Origin recognition complex subunit 1</fullName>
    </recommendedName>
</protein>
<evidence type="ECO:0000256" key="7">
    <source>
        <dbReference type="ARBA" id="ARBA00022842"/>
    </source>
</evidence>
<organism evidence="13 14">
    <name type="scientific">Starmerella bacillaris</name>
    <name type="common">Yeast</name>
    <name type="synonym">Candida zemplinina</name>
    <dbReference type="NCBI Taxonomy" id="1247836"/>
    <lineage>
        <taxon>Eukaryota</taxon>
        <taxon>Fungi</taxon>
        <taxon>Dikarya</taxon>
        <taxon>Ascomycota</taxon>
        <taxon>Saccharomycotina</taxon>
        <taxon>Dipodascomycetes</taxon>
        <taxon>Dipodascales</taxon>
        <taxon>Trichomonascaceae</taxon>
        <taxon>Starmerella</taxon>
    </lineage>
</organism>
<comment type="similarity">
    <text evidence="2 10">Belongs to the ORC1 family.</text>
</comment>
<dbReference type="Proteomes" id="UP001362899">
    <property type="component" value="Unassembled WGS sequence"/>
</dbReference>
<comment type="caution">
    <text evidence="13">The sequence shown here is derived from an EMBL/GenBank/DDBJ whole genome shotgun (WGS) entry which is preliminary data.</text>
</comment>
<comment type="subcellular location">
    <subcellularLocation>
        <location evidence="1 10">Nucleus</location>
    </subcellularLocation>
</comment>
<comment type="subunit">
    <text evidence="10">ORC is composed of six subunits.</text>
</comment>
<dbReference type="InterPro" id="IPR003593">
    <property type="entry name" value="AAA+_ATPase"/>
</dbReference>
<dbReference type="EMBL" id="BTGC01000008">
    <property type="protein sequence ID" value="GMM51599.1"/>
    <property type="molecule type" value="Genomic_DNA"/>
</dbReference>
<dbReference type="SUPFAM" id="SSF52540">
    <property type="entry name" value="P-loop containing nucleoside triphosphate hydrolases"/>
    <property type="match status" value="1"/>
</dbReference>
<feature type="domain" description="AAA+ ATPase" evidence="12">
    <location>
        <begin position="535"/>
        <end position="688"/>
    </location>
</feature>
<evidence type="ECO:0000256" key="5">
    <source>
        <dbReference type="ARBA" id="ARBA00022741"/>
    </source>
</evidence>
<reference evidence="13 14" key="1">
    <citation type="journal article" date="2023" name="Elife">
        <title>Identification of key yeast species and microbe-microbe interactions impacting larval growth of Drosophila in the wild.</title>
        <authorList>
            <person name="Mure A."/>
            <person name="Sugiura Y."/>
            <person name="Maeda R."/>
            <person name="Honda K."/>
            <person name="Sakurai N."/>
            <person name="Takahashi Y."/>
            <person name="Watada M."/>
            <person name="Katoh T."/>
            <person name="Gotoh A."/>
            <person name="Gotoh Y."/>
            <person name="Taniguchi I."/>
            <person name="Nakamura K."/>
            <person name="Hayashi T."/>
            <person name="Katayama T."/>
            <person name="Uemura T."/>
            <person name="Hattori Y."/>
        </authorList>
    </citation>
    <scope>NUCLEOTIDE SEQUENCE [LARGE SCALE GENOMIC DNA]</scope>
    <source>
        <strain evidence="13 14">SB-73</strain>
    </source>
</reference>
<feature type="region of interest" description="Disordered" evidence="11">
    <location>
        <begin position="183"/>
        <end position="325"/>
    </location>
</feature>
<proteinExistence type="inferred from homology"/>
<dbReference type="GO" id="GO:0016887">
    <property type="term" value="F:ATP hydrolysis activity"/>
    <property type="evidence" value="ECO:0007669"/>
    <property type="project" value="InterPro"/>
</dbReference>
<dbReference type="InterPro" id="IPR050311">
    <property type="entry name" value="ORC1/CDC6"/>
</dbReference>
<dbReference type="InterPro" id="IPR003959">
    <property type="entry name" value="ATPase_AAA_core"/>
</dbReference>
<keyword evidence="9 10" id="KW-0539">Nucleus</keyword>
<dbReference type="Gene3D" id="1.10.8.60">
    <property type="match status" value="1"/>
</dbReference>
<dbReference type="CDD" id="cd00009">
    <property type="entry name" value="AAA"/>
    <property type="match status" value="1"/>
</dbReference>
<dbReference type="Pfam" id="PF21312">
    <property type="entry name" value="WHD_ORC1"/>
    <property type="match status" value="1"/>
</dbReference>
<dbReference type="GO" id="GO:0005664">
    <property type="term" value="C:nuclear origin of replication recognition complex"/>
    <property type="evidence" value="ECO:0007669"/>
    <property type="project" value="TreeGrafter"/>
</dbReference>
<dbReference type="AlphaFoldDB" id="A0AAV5RJ69"/>
<dbReference type="InterPro" id="IPR054425">
    <property type="entry name" value="Cdc6_ORC1-like_ATPase_lid"/>
</dbReference>
<dbReference type="PANTHER" id="PTHR10763:SF23">
    <property type="entry name" value="ORIGIN RECOGNITION COMPLEX SUBUNIT 1"/>
    <property type="match status" value="1"/>
</dbReference>
<dbReference type="FunFam" id="3.40.50.300:FF:000199">
    <property type="entry name" value="Origin recognition complex subunit 1"/>
    <property type="match status" value="1"/>
</dbReference>